<proteinExistence type="inferred from homology"/>
<accession>A0ABU6T7T9</accession>
<dbReference type="InterPro" id="IPR002528">
    <property type="entry name" value="MATE_fam"/>
</dbReference>
<evidence type="ECO:0000313" key="7">
    <source>
        <dbReference type="EMBL" id="MED6144762.1"/>
    </source>
</evidence>
<organism evidence="7 8">
    <name type="scientific">Stylosanthes scabra</name>
    <dbReference type="NCBI Taxonomy" id="79078"/>
    <lineage>
        <taxon>Eukaryota</taxon>
        <taxon>Viridiplantae</taxon>
        <taxon>Streptophyta</taxon>
        <taxon>Embryophyta</taxon>
        <taxon>Tracheophyta</taxon>
        <taxon>Spermatophyta</taxon>
        <taxon>Magnoliopsida</taxon>
        <taxon>eudicotyledons</taxon>
        <taxon>Gunneridae</taxon>
        <taxon>Pentapetalae</taxon>
        <taxon>rosids</taxon>
        <taxon>fabids</taxon>
        <taxon>Fabales</taxon>
        <taxon>Fabaceae</taxon>
        <taxon>Papilionoideae</taxon>
        <taxon>50 kb inversion clade</taxon>
        <taxon>dalbergioids sensu lato</taxon>
        <taxon>Dalbergieae</taxon>
        <taxon>Pterocarpus clade</taxon>
        <taxon>Stylosanthes</taxon>
    </lineage>
</organism>
<keyword evidence="4" id="KW-1133">Transmembrane helix</keyword>
<dbReference type="Pfam" id="PF01554">
    <property type="entry name" value="MatE"/>
    <property type="match status" value="1"/>
</dbReference>
<dbReference type="PANTHER" id="PTHR42893">
    <property type="entry name" value="PROTEIN DETOXIFICATION 44, CHLOROPLASTIC-RELATED"/>
    <property type="match status" value="1"/>
</dbReference>
<evidence type="ECO:0000256" key="3">
    <source>
        <dbReference type="ARBA" id="ARBA00022692"/>
    </source>
</evidence>
<keyword evidence="5" id="KW-0472">Membrane</keyword>
<comment type="similarity">
    <text evidence="2">Belongs to the multi antimicrobial extrusion (MATE) (TC 2.A.66.1) family.</text>
</comment>
<keyword evidence="8" id="KW-1185">Reference proteome</keyword>
<dbReference type="PANTHER" id="PTHR42893:SF46">
    <property type="entry name" value="PROTEIN DETOXIFICATION 44, CHLOROPLASTIC"/>
    <property type="match status" value="1"/>
</dbReference>
<evidence type="ECO:0000256" key="2">
    <source>
        <dbReference type="ARBA" id="ARBA00010199"/>
    </source>
</evidence>
<dbReference type="Proteomes" id="UP001341840">
    <property type="component" value="Unassembled WGS sequence"/>
</dbReference>
<comment type="caution">
    <text evidence="7">The sequence shown here is derived from an EMBL/GenBank/DDBJ whole genome shotgun (WGS) entry which is preliminary data.</text>
</comment>
<sequence length="234" mass="25080">MASFQSHRFLCMHSLQLQPHHSHHPPFNSPTLIPKPHHCFSRIRIRIAPKASSKNKGRTSTTTDSVETSVHECESPHNSSSSDDSFAFLLRRFGDGWLKFDELGKEILSIALPAALALAADPLTSLIDTAFVGHIGPAELAAVGVSTSVFNLVSKIFNIPLLNITTSFVAEEQALISKNSTQTDENDFGGKYPSKKHIPSVSTSLALAAALGIAETVVLSLGSGIIMNIMGIPA</sequence>
<feature type="compositionally biased region" description="Low complexity" evidence="6">
    <location>
        <begin position="59"/>
        <end position="68"/>
    </location>
</feature>
<evidence type="ECO:0000256" key="4">
    <source>
        <dbReference type="ARBA" id="ARBA00022989"/>
    </source>
</evidence>
<reference evidence="7 8" key="1">
    <citation type="journal article" date="2023" name="Plants (Basel)">
        <title>Bridging the Gap: Combining Genomics and Transcriptomics Approaches to Understand Stylosanthes scabra, an Orphan Legume from the Brazilian Caatinga.</title>
        <authorList>
            <person name="Ferreira-Neto J.R.C."/>
            <person name="da Silva M.D."/>
            <person name="Binneck E."/>
            <person name="de Melo N.F."/>
            <person name="da Silva R.H."/>
            <person name="de Melo A.L.T.M."/>
            <person name="Pandolfi V."/>
            <person name="Bustamante F.O."/>
            <person name="Brasileiro-Vidal A.C."/>
            <person name="Benko-Iseppon A.M."/>
        </authorList>
    </citation>
    <scope>NUCLEOTIDE SEQUENCE [LARGE SCALE GENOMIC DNA]</scope>
    <source>
        <tissue evidence="7">Leaves</tissue>
    </source>
</reference>
<comment type="subcellular location">
    <subcellularLocation>
        <location evidence="1">Membrane</location>
        <topology evidence="1">Multi-pass membrane protein</topology>
    </subcellularLocation>
</comment>
<name>A0ABU6T7T9_9FABA</name>
<protein>
    <submittedName>
        <fullName evidence="7">Uncharacterized protein</fullName>
    </submittedName>
</protein>
<dbReference type="EMBL" id="JASCZI010090677">
    <property type="protein sequence ID" value="MED6144762.1"/>
    <property type="molecule type" value="Genomic_DNA"/>
</dbReference>
<evidence type="ECO:0000256" key="5">
    <source>
        <dbReference type="ARBA" id="ARBA00023136"/>
    </source>
</evidence>
<evidence type="ECO:0000256" key="6">
    <source>
        <dbReference type="SAM" id="MobiDB-lite"/>
    </source>
</evidence>
<evidence type="ECO:0000313" key="8">
    <source>
        <dbReference type="Proteomes" id="UP001341840"/>
    </source>
</evidence>
<dbReference type="InterPro" id="IPR044644">
    <property type="entry name" value="DinF-like"/>
</dbReference>
<evidence type="ECO:0000256" key="1">
    <source>
        <dbReference type="ARBA" id="ARBA00004141"/>
    </source>
</evidence>
<keyword evidence="3" id="KW-0812">Transmembrane</keyword>
<feature type="region of interest" description="Disordered" evidence="6">
    <location>
        <begin position="51"/>
        <end position="83"/>
    </location>
</feature>
<gene>
    <name evidence="7" type="ORF">PIB30_018610</name>
</gene>
<feature type="non-terminal residue" evidence="7">
    <location>
        <position position="234"/>
    </location>
</feature>